<feature type="region of interest" description="Disordered" evidence="4">
    <location>
        <begin position="835"/>
        <end position="887"/>
    </location>
</feature>
<keyword evidence="1 5" id="KW-0489">Methyltransferase</keyword>
<accession>A0A1Q9CJD8</accession>
<evidence type="ECO:0000256" key="4">
    <source>
        <dbReference type="SAM" id="MobiDB-lite"/>
    </source>
</evidence>
<evidence type="ECO:0000256" key="1">
    <source>
        <dbReference type="ARBA" id="ARBA00022603"/>
    </source>
</evidence>
<evidence type="ECO:0000256" key="2">
    <source>
        <dbReference type="ARBA" id="ARBA00022679"/>
    </source>
</evidence>
<feature type="compositionally biased region" description="Polar residues" evidence="4">
    <location>
        <begin position="1322"/>
        <end position="1341"/>
    </location>
</feature>
<feature type="region of interest" description="Disordered" evidence="4">
    <location>
        <begin position="1265"/>
        <end position="1299"/>
    </location>
</feature>
<keyword evidence="6" id="KW-1185">Reference proteome</keyword>
<dbReference type="Gene3D" id="3.40.50.150">
    <property type="entry name" value="Vaccinia Virus protein VP39"/>
    <property type="match status" value="2"/>
</dbReference>
<protein>
    <submittedName>
        <fullName evidence="5">DNA (Cytosine-5)-methyltransferase 3A</fullName>
    </submittedName>
</protein>
<dbReference type="InterPro" id="IPR029063">
    <property type="entry name" value="SAM-dependent_MTases_sf"/>
</dbReference>
<feature type="compositionally biased region" description="Low complexity" evidence="4">
    <location>
        <begin position="861"/>
        <end position="874"/>
    </location>
</feature>
<feature type="region of interest" description="Disordered" evidence="4">
    <location>
        <begin position="2530"/>
        <end position="2558"/>
    </location>
</feature>
<dbReference type="Pfam" id="PF00145">
    <property type="entry name" value="DNA_methylase"/>
    <property type="match status" value="1"/>
</dbReference>
<feature type="region of interest" description="Disordered" evidence="4">
    <location>
        <begin position="1314"/>
        <end position="1343"/>
    </location>
</feature>
<evidence type="ECO:0000313" key="6">
    <source>
        <dbReference type="Proteomes" id="UP000186817"/>
    </source>
</evidence>
<dbReference type="OrthoDB" id="424260at2759"/>
<dbReference type="GO" id="GO:0008168">
    <property type="term" value="F:methyltransferase activity"/>
    <property type="evidence" value="ECO:0007669"/>
    <property type="project" value="UniProtKB-KW"/>
</dbReference>
<dbReference type="InterPro" id="IPR010998">
    <property type="entry name" value="Integrase_recombinase_N"/>
</dbReference>
<comment type="caution">
    <text evidence="5">The sequence shown here is derived from an EMBL/GenBank/DDBJ whole genome shotgun (WGS) entry which is preliminary data.</text>
</comment>
<dbReference type="Proteomes" id="UP000186817">
    <property type="component" value="Unassembled WGS sequence"/>
</dbReference>
<proteinExistence type="predicted"/>
<dbReference type="CDD" id="cd02440">
    <property type="entry name" value="AdoMet_MTases"/>
    <property type="match status" value="1"/>
</dbReference>
<dbReference type="SUPFAM" id="SSF53335">
    <property type="entry name" value="S-adenosyl-L-methionine-dependent methyltransferases"/>
    <property type="match status" value="2"/>
</dbReference>
<evidence type="ECO:0000313" key="5">
    <source>
        <dbReference type="EMBL" id="OLP83058.1"/>
    </source>
</evidence>
<dbReference type="Gene3D" id="1.10.150.130">
    <property type="match status" value="1"/>
</dbReference>
<dbReference type="Pfam" id="PF13489">
    <property type="entry name" value="Methyltransf_23"/>
    <property type="match status" value="1"/>
</dbReference>
<dbReference type="InterPro" id="IPR001525">
    <property type="entry name" value="C5_MeTfrase"/>
</dbReference>
<feature type="compositionally biased region" description="Low complexity" evidence="4">
    <location>
        <begin position="1289"/>
        <end position="1298"/>
    </location>
</feature>
<name>A0A1Q9CJD8_SYMMI</name>
<gene>
    <name evidence="5" type="primary">DNMT3A</name>
    <name evidence="5" type="ORF">AK812_SmicGene36219</name>
</gene>
<dbReference type="GO" id="GO:0032259">
    <property type="term" value="P:methylation"/>
    <property type="evidence" value="ECO:0007669"/>
    <property type="project" value="UniProtKB-KW"/>
</dbReference>
<reference evidence="5 6" key="1">
    <citation type="submission" date="2016-02" db="EMBL/GenBank/DDBJ databases">
        <title>Genome analysis of coral dinoflagellate symbionts highlights evolutionary adaptations to a symbiotic lifestyle.</title>
        <authorList>
            <person name="Aranda M."/>
            <person name="Li Y."/>
            <person name="Liew Y.J."/>
            <person name="Baumgarten S."/>
            <person name="Simakov O."/>
            <person name="Wilson M."/>
            <person name="Piel J."/>
            <person name="Ashoor H."/>
            <person name="Bougouffa S."/>
            <person name="Bajic V.B."/>
            <person name="Ryu T."/>
            <person name="Ravasi T."/>
            <person name="Bayer T."/>
            <person name="Micklem G."/>
            <person name="Kim H."/>
            <person name="Bhak J."/>
            <person name="Lajeunesse T.C."/>
            <person name="Voolstra C.R."/>
        </authorList>
    </citation>
    <scope>NUCLEOTIDE SEQUENCE [LARGE SCALE GENOMIC DNA]</scope>
    <source>
        <strain evidence="5 6">CCMP2467</strain>
    </source>
</reference>
<evidence type="ECO:0000256" key="3">
    <source>
        <dbReference type="ARBA" id="ARBA00023125"/>
    </source>
</evidence>
<sequence>MASPEVDPPTGVPKTLHSWWSRVDPDELDRASHESGRLEVLRHLGALVRASKSVLELGCGSGLLAQEANRRDIVGVDMCSAMAQKASTRMDTVVRENMLEFYPADSPDTVVLANVLEPYSAEVRRLLLAQIYDYLLPGGQVVLAVTVGETGLGTSSESILDLVFPSAPPMQADEIEEDLLLSGFDVAVPELLCIRREREALACMQLLLEHFLEPRQRNPSPHTPHPVACWEVAEASACIYSHSRASAARAMAFRFRREGDFIKHRVHMERMGISPWIEDFKYRVVDWHYQYYMGPKARNAVMSNQRHARSIQDMYDKRANGFVQRLSKDDAASARYSSARTKYFTWTTCLPRESLQRRTCNAGVFSMREILLMDGARLAHVATTLVPKQAQPPQLSVQRTGSTASVGTSARNVLRATVEARPSKMTKPDQPAPVAQVLFELMMANTEHSTQAQQLTTCPPSMLHELKHMWMLKLGSFSKETLRNAASAWRRWCSWTQRQQPPVLKLPASGACLALFARQVFLGSDVKRRNAGGRGAVASVLAGLRFLHHHLGLDLQVQDKLLDAAAADADEQPLKQAVPLQPRDLAVLEMLMGSPNEVVSYLSGCALVLTYGGVRFRHLQRSFPVETRSDGVVFRCEQGKVRRRGQPAPPFDWFLPKDGVWTNDLAGTVLQQWRKLTGGKSRFLVPVLWPFRASLEQAKGFVVMAASTGAWNNMVKHLVVLNMGGWPLREGPTPTSYSSRRLLSTVAAALQMDSEERLALGAWQSDGRNGKRSSMPVRYTDQPVRLEAQVRAKQRVMCALRTMAAAHGANIFQQAWADNFDVLRGCTGDRIDPVPLSARVGGSQLQPSSHILSGPDEDSEPTSSSDSEATSSAPESDDVSDRTVEWCTPSGPQGKLHRCHPFKVTSNGFTRPVCCTLRDNPVSGTGVDDAMRRFPYRSWCPRCCQDLLLKTGLSFRRLCHTHFRSAGSWWKQAAWRSDLADRKVPDSVVAFFDREGIHNSSRLANYIDSREEIMPLLIDKIPELNGSRATKALLTEIWREADQLETLRLQRKASGCREDDMEDALPEHVNESFRDRWIKRYSFKLLLSETLCEPLVGRIKREFDRKSQSLIQVDRVRSARETSRAGSGKKLKMAEDVTVSIATVGLAKGPRVVPSVMVYLQLLEILLHGYAYVGNFVDQGTGKLYCSLECVREYLAFVKNKVAPLSGNMQPLSELRRADEDSRTLWAEEMRGGLTFDAAVQASESKVAALWLFAHKNDVRQAADTVVVDSPSEQSPKRPRVEPPPEPTAPTLASTTSEGKSICRLWNEGMWTESPEVAEGSSPPSSQPFSLESPVDTSHSPVCQPPQVLLAEAQANSQSTPRWQSSVTQRLDDQARPCPASLANVQYAARTEGSFRLLVVSFFDGIGCVWQALQSTPFDVQGFSFEVDERCCKVLAQHHHVTGCGDVRGFNPAWLESKIRDLRPHACLLAGGSPCQQLSSLGNQSGLEGAETKLFWDFVSARDAARAVCKACAVCFFWLLENVVPASKHQRAMTAALGLQPLLLNAADTGWHIRRRLAWFNWDLPPQMEALVTYHDEKGFFVLSVPHSRRILPPLGSIFRGGWWPLHLLGASSEEFPEGRFAVMSRPLKPGMSPRGWSQASPEARERYHQSAIKFPVYHFEAPNLLWKGDSWRLANADERDQLFGLPSGYTKGGGVRVGLSEVERMRLLGNAWHVPSFKMLFVALAWCCALPASGGCVLATPLQELQLAVSPQEPVPYLWGRTGRDFVDAYLRCVPEPLRSIALPLAHVFDPPNMNPFYRGLLKAGDFKGGLLLPDFREHSSAGDWATAAGHQRGSHMNKDGWPRLVPCVQSECQHWELAHGLSEHPFASHPGLPSDLQFAISTVCQGTGVMAMRKAVQRRWLRKRGELQPLTRMARRAMSPRVRAVAFSYDVGLHLYLQILLAWPDVTYAARLITGFQVVGAIESPPIYRNVTEWPLSQGREEFFEGAAEYMNDLLGSMGPSEDPLHDAKCLELSLKDVAQGTALGPLTEQQLRTKYGSGSVRAMPRFAVLQANLKYRAIDNGKHSGHNAHSEATVRVHTSSHDLFLLVCRAFFRERATVTDTWGICRLEFGVDDESSAYRWKPTADADQAALICCFWHPEWQAPAFLELLGHPFGLSSAVLNYNRGPELAVAACRQLLALVALHFYDDSCLVGLNREKGQQQYMYNALCDLLGVRLDPGKKQLMSSTGMYTGASFDLSRLMVDGDVVVSPKPGRCASILALVAATRAANRLTPAEAGKLRGKSEYLASQFMGKVQKGCHAALAQRQYRDKSTSLSPSLQLSLAFLECAVNLVPFRTVSFASNRPLVRVWTDAMFEPASPVGLGCIVSAPCLYRPVALYAVLPESLAQQLHARDTLINQAEILALLLGPLHLPTVYQDADVISFIDNTSALQGAIKGTSAVKDSASLLACYHLVLAHLNTRAWHEFVESESNCADGISRHGGAALIVQMLQLDFHEVTPLQRTSNPFCPITPNKTGWREYIEQKEVRGAVRPKSPKDKQHKIQHIMDPKPKGPKHVMSGTDDTVPIFPTRAEFSDAQLPSWLEGRFELAVHPNVTWAPLELKTIYLPRREGCWNGFVKGLYPGTVQSRHSTISAFRNCSRLQQQVTMDVDGVFLGGFHIDAQTFEALFGMVVVMVMLRLELFRRAVNGRPGDAAPSADKYKKLLRECAPEAIGTLACILLVVALRSRGDTIGESMDERSREAWEAIKAQWPVLMTADTLLALQVMLRLIVVLSAVLRSGSSTASPLLDECAVLWFGGAAARSVVLMHSKAYWLEGPVGGLIPTISEVLLAPLLFVLGKRALRRSTLTMLLVVVLVGFFAQRNNIHLAEEQEANLLFTAAHCFELLSAVLYLGRTLLSDSDSPDLQFSLTFTHLVMVVQQSLAVYFWLQAFEPDTVSGTGLGIAAIQLSCLGQLCAYLAAASLHIATWFADEAHQPIHAHL</sequence>
<organism evidence="5 6">
    <name type="scientific">Symbiodinium microadriaticum</name>
    <name type="common">Dinoflagellate</name>
    <name type="synonym">Zooxanthella microadriatica</name>
    <dbReference type="NCBI Taxonomy" id="2951"/>
    <lineage>
        <taxon>Eukaryota</taxon>
        <taxon>Sar</taxon>
        <taxon>Alveolata</taxon>
        <taxon>Dinophyceae</taxon>
        <taxon>Suessiales</taxon>
        <taxon>Symbiodiniaceae</taxon>
        <taxon>Symbiodinium</taxon>
    </lineage>
</organism>
<dbReference type="GO" id="GO:0003677">
    <property type="term" value="F:DNA binding"/>
    <property type="evidence" value="ECO:0007669"/>
    <property type="project" value="UniProtKB-KW"/>
</dbReference>
<keyword evidence="2 5" id="KW-0808">Transferase</keyword>
<keyword evidence="3" id="KW-0238">DNA-binding</keyword>
<dbReference type="EMBL" id="LSRX01001145">
    <property type="protein sequence ID" value="OLP83058.1"/>
    <property type="molecule type" value="Genomic_DNA"/>
</dbReference>